<dbReference type="HAMAP" id="MF_00651">
    <property type="entry name" value="Nuclease_YqgF"/>
    <property type="match status" value="1"/>
</dbReference>
<dbReference type="InterPro" id="IPR006641">
    <property type="entry name" value="YqgF/RNaseH-like_dom"/>
</dbReference>
<dbReference type="InterPro" id="IPR012337">
    <property type="entry name" value="RNaseH-like_sf"/>
</dbReference>
<dbReference type="SMART" id="SM00732">
    <property type="entry name" value="YqgFc"/>
    <property type="match status" value="1"/>
</dbReference>
<organism evidence="6">
    <name type="scientific">marine sediment metagenome</name>
    <dbReference type="NCBI Taxonomy" id="412755"/>
    <lineage>
        <taxon>unclassified sequences</taxon>
        <taxon>metagenomes</taxon>
        <taxon>ecological metagenomes</taxon>
    </lineage>
</organism>
<dbReference type="GO" id="GO:0005829">
    <property type="term" value="C:cytosol"/>
    <property type="evidence" value="ECO:0007669"/>
    <property type="project" value="TreeGrafter"/>
</dbReference>
<dbReference type="NCBIfam" id="TIGR00250">
    <property type="entry name" value="RNAse_H_YqgF"/>
    <property type="match status" value="1"/>
</dbReference>
<keyword evidence="1" id="KW-0963">Cytoplasm</keyword>
<dbReference type="InterPro" id="IPR005227">
    <property type="entry name" value="YqgF"/>
</dbReference>
<reference evidence="6" key="1">
    <citation type="journal article" date="2015" name="Nature">
        <title>Complex archaea that bridge the gap between prokaryotes and eukaryotes.</title>
        <authorList>
            <person name="Spang A."/>
            <person name="Saw J.H."/>
            <person name="Jorgensen S.L."/>
            <person name="Zaremba-Niedzwiedzka K."/>
            <person name="Martijn J."/>
            <person name="Lind A.E."/>
            <person name="van Eijk R."/>
            <person name="Schleper C."/>
            <person name="Guy L."/>
            <person name="Ettema T.J."/>
        </authorList>
    </citation>
    <scope>NUCLEOTIDE SEQUENCE</scope>
</reference>
<dbReference type="AlphaFoldDB" id="A0A0F8XC82"/>
<dbReference type="GO" id="GO:0004518">
    <property type="term" value="F:nuclease activity"/>
    <property type="evidence" value="ECO:0007669"/>
    <property type="project" value="UniProtKB-KW"/>
</dbReference>
<dbReference type="GO" id="GO:0016787">
    <property type="term" value="F:hydrolase activity"/>
    <property type="evidence" value="ECO:0007669"/>
    <property type="project" value="UniProtKB-KW"/>
</dbReference>
<dbReference type="Gene3D" id="3.30.420.140">
    <property type="entry name" value="YqgF/RNase H-like domain"/>
    <property type="match status" value="1"/>
</dbReference>
<evidence type="ECO:0000256" key="3">
    <source>
        <dbReference type="ARBA" id="ARBA00022722"/>
    </source>
</evidence>
<name>A0A0F8XC82_9ZZZZ</name>
<evidence type="ECO:0000256" key="4">
    <source>
        <dbReference type="ARBA" id="ARBA00022801"/>
    </source>
</evidence>
<evidence type="ECO:0000313" key="6">
    <source>
        <dbReference type="EMBL" id="KKK66792.1"/>
    </source>
</evidence>
<gene>
    <name evidence="6" type="ORF">LCGC14_2960530</name>
</gene>
<evidence type="ECO:0000259" key="5">
    <source>
        <dbReference type="SMART" id="SM00732"/>
    </source>
</evidence>
<dbReference type="PANTHER" id="PTHR33317">
    <property type="entry name" value="POLYNUCLEOTIDYL TRANSFERASE, RIBONUCLEASE H-LIKE SUPERFAMILY PROTEIN"/>
    <property type="match status" value="1"/>
</dbReference>
<dbReference type="PANTHER" id="PTHR33317:SF4">
    <property type="entry name" value="POLYNUCLEOTIDYL TRANSFERASE, RIBONUCLEASE H-LIKE SUPERFAMILY PROTEIN"/>
    <property type="match status" value="1"/>
</dbReference>
<accession>A0A0F8XC82</accession>
<dbReference type="Pfam" id="PF03652">
    <property type="entry name" value="RuvX"/>
    <property type="match status" value="1"/>
</dbReference>
<comment type="caution">
    <text evidence="6">The sequence shown here is derived from an EMBL/GenBank/DDBJ whole genome shotgun (WGS) entry which is preliminary data.</text>
</comment>
<sequence>MGQWICIDHGDKRIGLAAGSTEQGIASPLKVIPAEPHDDAVAAIKTTAADYNADGLVVGWPLNMDDSEGPQGKVARAFAAELAEATGMDVRMWDETLSSFAADGRLAGHLTKQKRKRRRDAAAAAAILEDFLRRDGPIDAPSPDQTD</sequence>
<evidence type="ECO:0000256" key="1">
    <source>
        <dbReference type="ARBA" id="ARBA00022490"/>
    </source>
</evidence>
<dbReference type="InterPro" id="IPR037027">
    <property type="entry name" value="YqgF/RNaseH-like_dom_sf"/>
</dbReference>
<feature type="domain" description="YqgF/RNase H-like" evidence="5">
    <location>
        <begin position="2"/>
        <end position="102"/>
    </location>
</feature>
<evidence type="ECO:0000256" key="2">
    <source>
        <dbReference type="ARBA" id="ARBA00022517"/>
    </source>
</evidence>
<dbReference type="EMBL" id="LAZR01059910">
    <property type="protein sequence ID" value="KKK66792.1"/>
    <property type="molecule type" value="Genomic_DNA"/>
</dbReference>
<dbReference type="CDD" id="cd16964">
    <property type="entry name" value="YqgF"/>
    <property type="match status" value="1"/>
</dbReference>
<proteinExistence type="inferred from homology"/>
<dbReference type="SUPFAM" id="SSF53098">
    <property type="entry name" value="Ribonuclease H-like"/>
    <property type="match status" value="1"/>
</dbReference>
<dbReference type="GO" id="GO:0000967">
    <property type="term" value="P:rRNA 5'-end processing"/>
    <property type="evidence" value="ECO:0007669"/>
    <property type="project" value="TreeGrafter"/>
</dbReference>
<keyword evidence="2" id="KW-0690">Ribosome biogenesis</keyword>
<protein>
    <recommendedName>
        <fullName evidence="5">YqgF/RNase H-like domain-containing protein</fullName>
    </recommendedName>
</protein>
<keyword evidence="3" id="KW-0540">Nuclease</keyword>
<keyword evidence="4" id="KW-0378">Hydrolase</keyword>